<evidence type="ECO:0000256" key="1">
    <source>
        <dbReference type="ARBA" id="ARBA00022801"/>
    </source>
</evidence>
<dbReference type="EMBL" id="QWLV01000001">
    <property type="protein sequence ID" value="RHW18627.1"/>
    <property type="molecule type" value="Genomic_DNA"/>
</dbReference>
<keyword evidence="4" id="KW-1185">Reference proteome</keyword>
<reference evidence="3 4" key="1">
    <citation type="submission" date="2018-08" db="EMBL/GenBank/DDBJ databases">
        <title>The multiple taxonomic identification of Sphingomonas gilva.</title>
        <authorList>
            <person name="Zhu D."/>
            <person name="Zheng S."/>
        </authorList>
    </citation>
    <scope>NUCLEOTIDE SEQUENCE [LARGE SCALE GENOMIC DNA]</scope>
    <source>
        <strain evidence="3 4">ZDH117</strain>
    </source>
</reference>
<evidence type="ECO:0000313" key="4">
    <source>
        <dbReference type="Proteomes" id="UP000266693"/>
    </source>
</evidence>
<dbReference type="Proteomes" id="UP000266693">
    <property type="component" value="Unassembled WGS sequence"/>
</dbReference>
<accession>A0A396RPY2</accession>
<dbReference type="Pfam" id="PF02018">
    <property type="entry name" value="CBM_4_9"/>
    <property type="match status" value="1"/>
</dbReference>
<dbReference type="InterPro" id="IPR008979">
    <property type="entry name" value="Galactose-bd-like_sf"/>
</dbReference>
<dbReference type="GO" id="GO:0016798">
    <property type="term" value="F:hydrolase activity, acting on glycosyl bonds"/>
    <property type="evidence" value="ECO:0007669"/>
    <property type="project" value="InterPro"/>
</dbReference>
<dbReference type="AlphaFoldDB" id="A0A396RPY2"/>
<proteinExistence type="predicted"/>
<feature type="domain" description="CBM-cenC" evidence="2">
    <location>
        <begin position="20"/>
        <end position="121"/>
    </location>
</feature>
<gene>
    <name evidence="3" type="ORF">D1610_00160</name>
</gene>
<evidence type="ECO:0000259" key="2">
    <source>
        <dbReference type="Pfam" id="PF02018"/>
    </source>
</evidence>
<protein>
    <recommendedName>
        <fullName evidence="2">CBM-cenC domain-containing protein</fullName>
    </recommendedName>
</protein>
<dbReference type="SUPFAM" id="SSF49785">
    <property type="entry name" value="Galactose-binding domain-like"/>
    <property type="match status" value="1"/>
</dbReference>
<dbReference type="InterPro" id="IPR003305">
    <property type="entry name" value="CenC_carb-bd"/>
</dbReference>
<evidence type="ECO:0000313" key="3">
    <source>
        <dbReference type="EMBL" id="RHW18627.1"/>
    </source>
</evidence>
<keyword evidence="1" id="KW-0378">Hydrolase</keyword>
<comment type="caution">
    <text evidence="3">The sequence shown here is derived from an EMBL/GenBank/DDBJ whole genome shotgun (WGS) entry which is preliminary data.</text>
</comment>
<dbReference type="Gene3D" id="2.60.120.260">
    <property type="entry name" value="Galactose-binding domain-like"/>
    <property type="match status" value="1"/>
</dbReference>
<organism evidence="3 4">
    <name type="scientific">Sphingomonas gilva</name>
    <dbReference type="NCBI Taxonomy" id="2305907"/>
    <lineage>
        <taxon>Bacteria</taxon>
        <taxon>Pseudomonadati</taxon>
        <taxon>Pseudomonadota</taxon>
        <taxon>Alphaproteobacteria</taxon>
        <taxon>Sphingomonadales</taxon>
        <taxon>Sphingomonadaceae</taxon>
        <taxon>Sphingomonas</taxon>
    </lineage>
</organism>
<sequence length="180" mass="18763">MAVALPAQERVKETIISDQASASWAFEGKAEVKEVAAEGIPGGRALAVEVPARGVNPWDIQARLKLKEGFAAGDTVTFGFYARAIAPDPGKDTARVNVRVQRDAAPYDAALEGALEIGPDWRFHCLAGPAKIALEPAQLAVSVQLAGDKHAIAFGPYLATRIPAVAQGARSGLPCGQPVG</sequence>
<name>A0A396RPY2_9SPHN</name>